<dbReference type="SUPFAM" id="SSF51905">
    <property type="entry name" value="FAD/NAD(P)-binding domain"/>
    <property type="match status" value="2"/>
</dbReference>
<dbReference type="Gene3D" id="3.50.50.60">
    <property type="entry name" value="FAD/NAD(P)-binding domain"/>
    <property type="match status" value="1"/>
</dbReference>
<proteinExistence type="predicted"/>
<dbReference type="PRINTS" id="PR00368">
    <property type="entry name" value="FADPNR"/>
</dbReference>
<sequence length="371" mass="40598">MNRSPRQLFESHGSGEIDVLVIGAGQAGLAAGYYLARTELSFLIVDRHARIGDSWRRRYDSMTLFTPRAFSSLPGLALDGDPDGYPTRDEFANYLETYASQFDLRVHSENGVARLERGADERFTAQLDDGRHVVATAVIVATGAFQKPIIPTIAAGFNNAVAQLTPESYHNPGDLPPGTVLVVGDGASGRDIAAELALTHDVLLAVGRSRRLFPERILGKSTWWWLHTLGLMRARPESAIGRLMRRADPFPDRDRSLDDLERRGVGVAKRLVSSQDRFAFFADGSNRVVDSVIWCIGYRDDSAWLQIPGSTHPNGSFMQEGGLAPVPGLFHLGRPWQRNRASALVMGAGEDASVVVAACLKFCAGRDYSMT</sequence>
<reference evidence="2" key="1">
    <citation type="submission" date="2022-10" db="EMBL/GenBank/DDBJ databases">
        <title>YIM 151497 complete genome.</title>
        <authorList>
            <person name="Chen X."/>
        </authorList>
    </citation>
    <scope>NUCLEOTIDE SEQUENCE</scope>
    <source>
        <strain evidence="2">YIM 151497</strain>
    </source>
</reference>
<keyword evidence="1" id="KW-0560">Oxidoreductase</keyword>
<dbReference type="EMBL" id="CP107716">
    <property type="protein sequence ID" value="UYQ73528.1"/>
    <property type="molecule type" value="Genomic_DNA"/>
</dbReference>
<evidence type="ECO:0000313" key="2">
    <source>
        <dbReference type="EMBL" id="UYQ73528.1"/>
    </source>
</evidence>
<keyword evidence="3" id="KW-1185">Reference proteome</keyword>
<evidence type="ECO:0000256" key="1">
    <source>
        <dbReference type="ARBA" id="ARBA00023002"/>
    </source>
</evidence>
<dbReference type="InterPro" id="IPR050982">
    <property type="entry name" value="Auxin_biosynth/cation_transpt"/>
</dbReference>
<dbReference type="PRINTS" id="PR00469">
    <property type="entry name" value="PNDRDTASEII"/>
</dbReference>
<dbReference type="Proteomes" id="UP001163882">
    <property type="component" value="Chromosome"/>
</dbReference>
<dbReference type="RefSeq" id="WP_264227096.1">
    <property type="nucleotide sequence ID" value="NZ_CP107716.1"/>
</dbReference>
<dbReference type="PANTHER" id="PTHR43539">
    <property type="entry name" value="FLAVIN-BINDING MONOOXYGENASE-LIKE PROTEIN (AFU_ORTHOLOGUE AFUA_4G09220)"/>
    <property type="match status" value="1"/>
</dbReference>
<protein>
    <submittedName>
        <fullName evidence="2">NAD(P)/FAD-dependent oxidoreductase</fullName>
    </submittedName>
</protein>
<name>A0ABY6ISC4_9HYPH</name>
<accession>A0ABY6ISC4</accession>
<dbReference type="PANTHER" id="PTHR43539:SF78">
    <property type="entry name" value="FLAVIN-CONTAINING MONOOXYGENASE"/>
    <property type="match status" value="1"/>
</dbReference>
<dbReference type="InterPro" id="IPR036188">
    <property type="entry name" value="FAD/NAD-bd_sf"/>
</dbReference>
<evidence type="ECO:0000313" key="3">
    <source>
        <dbReference type="Proteomes" id="UP001163882"/>
    </source>
</evidence>
<gene>
    <name evidence="2" type="ORF">OF122_07170</name>
</gene>
<dbReference type="Pfam" id="PF13738">
    <property type="entry name" value="Pyr_redox_3"/>
    <property type="match status" value="1"/>
</dbReference>
<organism evidence="2 3">
    <name type="scientific">Pelagibacterium flavum</name>
    <dbReference type="NCBI Taxonomy" id="2984530"/>
    <lineage>
        <taxon>Bacteria</taxon>
        <taxon>Pseudomonadati</taxon>
        <taxon>Pseudomonadota</taxon>
        <taxon>Alphaproteobacteria</taxon>
        <taxon>Hyphomicrobiales</taxon>
        <taxon>Devosiaceae</taxon>
        <taxon>Pelagibacterium</taxon>
    </lineage>
</organism>